<evidence type="ECO:0008006" key="5">
    <source>
        <dbReference type="Google" id="ProtNLM"/>
    </source>
</evidence>
<reference evidence="4" key="1">
    <citation type="journal article" date="2019" name="Int. J. Syst. Evol. Microbiol.">
        <title>The Global Catalogue of Microorganisms (GCM) 10K type strain sequencing project: providing services to taxonomists for standard genome sequencing and annotation.</title>
        <authorList>
            <consortium name="The Broad Institute Genomics Platform"/>
            <consortium name="The Broad Institute Genome Sequencing Center for Infectious Disease"/>
            <person name="Wu L."/>
            <person name="Ma J."/>
        </authorList>
    </citation>
    <scope>NUCLEOTIDE SEQUENCE [LARGE SCALE GENOMIC DNA]</scope>
    <source>
        <strain evidence="4">JCM 30331</strain>
    </source>
</reference>
<gene>
    <name evidence="3" type="ORF">GCM10008955_34830</name>
</gene>
<evidence type="ECO:0000313" key="4">
    <source>
        <dbReference type="Proteomes" id="UP000647587"/>
    </source>
</evidence>
<dbReference type="Proteomes" id="UP000647587">
    <property type="component" value="Unassembled WGS sequence"/>
</dbReference>
<dbReference type="EMBL" id="BMPP01000018">
    <property type="protein sequence ID" value="GGK37968.1"/>
    <property type="molecule type" value="Genomic_DNA"/>
</dbReference>
<dbReference type="RefSeq" id="WP_189011058.1">
    <property type="nucleotide sequence ID" value="NZ_BMPP01000018.1"/>
</dbReference>
<name>A0ABQ2F3T2_9DEIO</name>
<keyword evidence="1" id="KW-0175">Coiled coil</keyword>
<proteinExistence type="predicted"/>
<evidence type="ECO:0000313" key="3">
    <source>
        <dbReference type="EMBL" id="GGK37968.1"/>
    </source>
</evidence>
<feature type="region of interest" description="Disordered" evidence="2">
    <location>
        <begin position="190"/>
        <end position="220"/>
    </location>
</feature>
<sequence>MQLIFEGRDEGTQNWIALPISTLPEGIYANYLQYSGEWRVRLAHGYQTRRIYARANNGEMLELEYDSSSNSFSPKKKTRLSESGTGQLYLYNTNQEQLSPSLDIHPNGLSENDFKAIIERLKYLAINESSYVGAALHNELSNSSGQISQASPYLPVEYALSSAQGLIHLGKVLRQHWPYIERQHSMRLASLRQTVPSSRAERSARGQEALSRNPTRPTVTVYAKRRTTNTPENQFLSFLLIDVLVKKARRIENQLQELAGYTQDHLSKQTDHQERTKKDIASLEIAKAELEGSIAIKKKDVEKNPSLKASNSPNLIQLKREKEKLTREIFAKENEHKRTKARIEILTGSLEKLITAQKALTDNSVWSSRALTVPWLKGVVPLRASPTRPSPYLVRSEHYAQVYRTFIQVQRLPQIAQLTKQEGSITSTLAGLAPTTLLFEQWAFLECYDSLLEMGFTALGASPMTDQLGPVGRNSPFKGKSYRLTMMIQTHGKSVVNTESKSNPEEQPRRKIEITLKYENEDKDTGRCPDITAVITVTNEMNGEVTEYPPVFLDAKYRNYKSMKLGHPIKKYDSFIRTYGSMIGGDFLATAKEHYLDSLNGLASFILHSDPEVKDFWGEVSYHEAFNPGAQYTSETESALHRYGGLCIRPTQNTQQTFRTFWWMIFTYHLKLVDICFPCRQHVPGKKAKRGKGHFYSCPDCMDWWVVNVCGPKEHILIKHVERSFHRQLLGQHGLYYLCPDCGAGKR</sequence>
<evidence type="ECO:0000256" key="2">
    <source>
        <dbReference type="SAM" id="MobiDB-lite"/>
    </source>
</evidence>
<organism evidence="3 4">
    <name type="scientific">Deinococcus malanensis</name>
    <dbReference type="NCBI Taxonomy" id="1706855"/>
    <lineage>
        <taxon>Bacteria</taxon>
        <taxon>Thermotogati</taxon>
        <taxon>Deinococcota</taxon>
        <taxon>Deinococci</taxon>
        <taxon>Deinococcales</taxon>
        <taxon>Deinococcaceae</taxon>
        <taxon>Deinococcus</taxon>
    </lineage>
</organism>
<comment type="caution">
    <text evidence="3">The sequence shown here is derived from an EMBL/GenBank/DDBJ whole genome shotgun (WGS) entry which is preliminary data.</text>
</comment>
<accession>A0ABQ2F3T2</accession>
<keyword evidence="4" id="KW-1185">Reference proteome</keyword>
<protein>
    <recommendedName>
        <fullName evidence="5">Transposase</fullName>
    </recommendedName>
</protein>
<evidence type="ECO:0000256" key="1">
    <source>
        <dbReference type="SAM" id="Coils"/>
    </source>
</evidence>
<feature type="coiled-coil region" evidence="1">
    <location>
        <begin position="315"/>
        <end position="342"/>
    </location>
</feature>